<evidence type="ECO:0000313" key="1">
    <source>
        <dbReference type="EMBL" id="PNX58393.1"/>
    </source>
</evidence>
<proteinExistence type="predicted"/>
<comment type="caution">
    <text evidence="1">The sequence shown here is derived from an EMBL/GenBank/DDBJ whole genome shotgun (WGS) entry which is preliminary data.</text>
</comment>
<accession>A0A2K3JWG7</accession>
<organism evidence="1 2">
    <name type="scientific">Trifolium pratense</name>
    <name type="common">Red clover</name>
    <dbReference type="NCBI Taxonomy" id="57577"/>
    <lineage>
        <taxon>Eukaryota</taxon>
        <taxon>Viridiplantae</taxon>
        <taxon>Streptophyta</taxon>
        <taxon>Embryophyta</taxon>
        <taxon>Tracheophyta</taxon>
        <taxon>Spermatophyta</taxon>
        <taxon>Magnoliopsida</taxon>
        <taxon>eudicotyledons</taxon>
        <taxon>Gunneridae</taxon>
        <taxon>Pentapetalae</taxon>
        <taxon>rosids</taxon>
        <taxon>fabids</taxon>
        <taxon>Fabales</taxon>
        <taxon>Fabaceae</taxon>
        <taxon>Papilionoideae</taxon>
        <taxon>50 kb inversion clade</taxon>
        <taxon>NPAAA clade</taxon>
        <taxon>Hologalegina</taxon>
        <taxon>IRL clade</taxon>
        <taxon>Trifolieae</taxon>
        <taxon>Trifolium</taxon>
    </lineage>
</organism>
<name>A0A2K3JWG7_TRIPR</name>
<feature type="non-terminal residue" evidence="1">
    <location>
        <position position="1"/>
    </location>
</feature>
<reference evidence="1 2" key="1">
    <citation type="journal article" date="2014" name="Am. J. Bot.">
        <title>Genome assembly and annotation for red clover (Trifolium pratense; Fabaceae).</title>
        <authorList>
            <person name="Istvanek J."/>
            <person name="Jaros M."/>
            <person name="Krenek A."/>
            <person name="Repkova J."/>
        </authorList>
    </citation>
    <scope>NUCLEOTIDE SEQUENCE [LARGE SCALE GENOMIC DNA]</scope>
    <source>
        <strain evidence="2">cv. Tatra</strain>
        <tissue evidence="1">Young leaves</tissue>
    </source>
</reference>
<protein>
    <submittedName>
        <fullName evidence="1">Uncharacterized protein</fullName>
    </submittedName>
</protein>
<sequence>GVLRVDRKDIVAEYVETNKLICRVKKIQVPKGFLRFQGTKSGLEKALTTRMESHSMPTFARSQFNSTATIADAP</sequence>
<dbReference type="Proteomes" id="UP000236291">
    <property type="component" value="Unassembled WGS sequence"/>
</dbReference>
<dbReference type="AlphaFoldDB" id="A0A2K3JWG7"/>
<reference evidence="1 2" key="2">
    <citation type="journal article" date="2017" name="Front. Plant Sci.">
        <title>Gene Classification and Mining of Molecular Markers Useful in Red Clover (Trifolium pratense) Breeding.</title>
        <authorList>
            <person name="Istvanek J."/>
            <person name="Dluhosova J."/>
            <person name="Dluhos P."/>
            <person name="Patkova L."/>
            <person name="Nedelnik J."/>
            <person name="Repkova J."/>
        </authorList>
    </citation>
    <scope>NUCLEOTIDE SEQUENCE [LARGE SCALE GENOMIC DNA]</scope>
    <source>
        <strain evidence="2">cv. Tatra</strain>
        <tissue evidence="1">Young leaves</tissue>
    </source>
</reference>
<gene>
    <name evidence="1" type="ORF">L195_g050888</name>
</gene>
<evidence type="ECO:0000313" key="2">
    <source>
        <dbReference type="Proteomes" id="UP000236291"/>
    </source>
</evidence>
<dbReference type="EMBL" id="ASHM01078497">
    <property type="protein sequence ID" value="PNX58393.1"/>
    <property type="molecule type" value="Genomic_DNA"/>
</dbReference>